<dbReference type="Gene3D" id="1.20.1160.11">
    <property type="entry name" value="Paired amphipathic helix"/>
    <property type="match status" value="1"/>
</dbReference>
<keyword evidence="6" id="KW-1185">Reference proteome</keyword>
<dbReference type="EMBL" id="JADGJH010005268">
    <property type="protein sequence ID" value="KAJ3081294.1"/>
    <property type="molecule type" value="Genomic_DNA"/>
</dbReference>
<dbReference type="Proteomes" id="UP001211907">
    <property type="component" value="Unassembled WGS sequence"/>
</dbReference>
<dbReference type="Pfam" id="PF02671">
    <property type="entry name" value="PAH"/>
    <property type="match status" value="1"/>
</dbReference>
<feature type="region of interest" description="Disordered" evidence="4">
    <location>
        <begin position="16"/>
        <end position="57"/>
    </location>
</feature>
<dbReference type="InterPro" id="IPR003822">
    <property type="entry name" value="PAH"/>
</dbReference>
<evidence type="ECO:0000256" key="2">
    <source>
        <dbReference type="ARBA" id="ARBA00023242"/>
    </source>
</evidence>
<proteinExistence type="predicted"/>
<organism evidence="5 6">
    <name type="scientific">Physocladia obscura</name>
    <dbReference type="NCBI Taxonomy" id="109957"/>
    <lineage>
        <taxon>Eukaryota</taxon>
        <taxon>Fungi</taxon>
        <taxon>Fungi incertae sedis</taxon>
        <taxon>Chytridiomycota</taxon>
        <taxon>Chytridiomycota incertae sedis</taxon>
        <taxon>Chytridiomycetes</taxon>
        <taxon>Chytridiales</taxon>
        <taxon>Chytriomycetaceae</taxon>
        <taxon>Physocladia</taxon>
    </lineage>
</organism>
<evidence type="ECO:0000256" key="4">
    <source>
        <dbReference type="SAM" id="MobiDB-lite"/>
    </source>
</evidence>
<protein>
    <submittedName>
        <fullName evidence="5">Uncharacterized protein</fullName>
    </submittedName>
</protein>
<evidence type="ECO:0000256" key="3">
    <source>
        <dbReference type="PROSITE-ProRule" id="PRU00810"/>
    </source>
</evidence>
<reference evidence="5" key="1">
    <citation type="submission" date="2020-05" db="EMBL/GenBank/DDBJ databases">
        <title>Phylogenomic resolution of chytrid fungi.</title>
        <authorList>
            <person name="Stajich J.E."/>
            <person name="Amses K."/>
            <person name="Simmons R."/>
            <person name="Seto K."/>
            <person name="Myers J."/>
            <person name="Bonds A."/>
            <person name="Quandt C.A."/>
            <person name="Barry K."/>
            <person name="Liu P."/>
            <person name="Grigoriev I."/>
            <person name="Longcore J.E."/>
            <person name="James T.Y."/>
        </authorList>
    </citation>
    <scope>NUCLEOTIDE SEQUENCE</scope>
    <source>
        <strain evidence="5">JEL0513</strain>
    </source>
</reference>
<feature type="compositionally biased region" description="Polar residues" evidence="4">
    <location>
        <begin position="16"/>
        <end position="39"/>
    </location>
</feature>
<dbReference type="AlphaFoldDB" id="A0AAD5X9I8"/>
<dbReference type="GO" id="GO:0005634">
    <property type="term" value="C:nucleus"/>
    <property type="evidence" value="ECO:0007669"/>
    <property type="project" value="UniProtKB-SubCell"/>
</dbReference>
<evidence type="ECO:0000256" key="1">
    <source>
        <dbReference type="ARBA" id="ARBA00004123"/>
    </source>
</evidence>
<dbReference type="InterPro" id="IPR036600">
    <property type="entry name" value="PAH_sf"/>
</dbReference>
<name>A0AAD5X9I8_9FUNG</name>
<dbReference type="GO" id="GO:0006355">
    <property type="term" value="P:regulation of DNA-templated transcription"/>
    <property type="evidence" value="ECO:0007669"/>
    <property type="project" value="InterPro"/>
</dbReference>
<evidence type="ECO:0000313" key="5">
    <source>
        <dbReference type="EMBL" id="KAJ3081294.1"/>
    </source>
</evidence>
<feature type="non-terminal residue" evidence="5">
    <location>
        <position position="1"/>
    </location>
</feature>
<dbReference type="SUPFAM" id="SSF47762">
    <property type="entry name" value="PAH2 domain"/>
    <property type="match status" value="1"/>
</dbReference>
<dbReference type="PROSITE" id="PS51477">
    <property type="entry name" value="PAH"/>
    <property type="match status" value="1"/>
</dbReference>
<comment type="caution">
    <text evidence="5">The sequence shown here is derived from an EMBL/GenBank/DDBJ whole genome shotgun (WGS) entry which is preliminary data.</text>
</comment>
<feature type="region of interest" description="Disordered" evidence="4">
    <location>
        <begin position="158"/>
        <end position="182"/>
    </location>
</feature>
<comment type="subcellular location">
    <subcellularLocation>
        <location evidence="1 3">Nucleus</location>
    </subcellularLocation>
</comment>
<evidence type="ECO:0000313" key="6">
    <source>
        <dbReference type="Proteomes" id="UP001211907"/>
    </source>
</evidence>
<gene>
    <name evidence="5" type="ORF">HK100_009912</name>
</gene>
<keyword evidence="2 3" id="KW-0539">Nucleus</keyword>
<sequence length="294" mass="31509">MNSSATATLQAQILSSAGLKSTRSQPSNNALYSSPVNAPQSPPPAATTKKSQKSERAKEYITKLQSSLSRDEYKKFLNIMTRFKKRELTKRGLISEVDDLFTNCNETGEDLIAGFEVFLPAGTSVDTIREGTSKCSAANSEAPSTVYNESIFAAALASSSRVDNSPHRHRDGGDANSPSKKNYAEESVAVAASDGCGGEVALAAEILAVGNSGNLKLDGNELSGCDGGSVDVGSCSKEENQADGGCKRDQRGGDLNTRVKLENLKLTSDEEMARFLKKVEVHFHENDSEKFQHF</sequence>
<accession>A0AAD5X9I8</accession>